<dbReference type="AlphaFoldDB" id="A0A8H3L035"/>
<evidence type="ECO:0008006" key="3">
    <source>
        <dbReference type="Google" id="ProtNLM"/>
    </source>
</evidence>
<accession>A0A8H3L035</accession>
<comment type="caution">
    <text evidence="1">The sequence shown here is derived from an EMBL/GenBank/DDBJ whole genome shotgun (WGS) entry which is preliminary data.</text>
</comment>
<dbReference type="Proteomes" id="UP000615446">
    <property type="component" value="Unassembled WGS sequence"/>
</dbReference>
<dbReference type="OrthoDB" id="120209at2759"/>
<gene>
    <name evidence="1" type="ORF">RCL2_000369800</name>
</gene>
<evidence type="ECO:0000313" key="2">
    <source>
        <dbReference type="Proteomes" id="UP000615446"/>
    </source>
</evidence>
<dbReference type="EMBL" id="BLAL01000019">
    <property type="protein sequence ID" value="GES76291.1"/>
    <property type="molecule type" value="Genomic_DNA"/>
</dbReference>
<reference evidence="1" key="1">
    <citation type="submission" date="2019-10" db="EMBL/GenBank/DDBJ databases">
        <title>Conservation and host-specific expression of non-tandemly repeated heterogenous ribosome RNA gene in arbuscular mycorrhizal fungi.</title>
        <authorList>
            <person name="Maeda T."/>
            <person name="Kobayashi Y."/>
            <person name="Nakagawa T."/>
            <person name="Ezawa T."/>
            <person name="Yamaguchi K."/>
            <person name="Bino T."/>
            <person name="Nishimoto Y."/>
            <person name="Shigenobu S."/>
            <person name="Kawaguchi M."/>
        </authorList>
    </citation>
    <scope>NUCLEOTIDE SEQUENCE</scope>
    <source>
        <strain evidence="1">HR1</strain>
    </source>
</reference>
<evidence type="ECO:0000313" key="1">
    <source>
        <dbReference type="EMBL" id="GES76291.1"/>
    </source>
</evidence>
<name>A0A8H3L035_9GLOM</name>
<organism evidence="1 2">
    <name type="scientific">Rhizophagus clarus</name>
    <dbReference type="NCBI Taxonomy" id="94130"/>
    <lineage>
        <taxon>Eukaryota</taxon>
        <taxon>Fungi</taxon>
        <taxon>Fungi incertae sedis</taxon>
        <taxon>Mucoromycota</taxon>
        <taxon>Glomeromycotina</taxon>
        <taxon>Glomeromycetes</taxon>
        <taxon>Glomerales</taxon>
        <taxon>Glomeraceae</taxon>
        <taxon>Rhizophagus</taxon>
    </lineage>
</organism>
<sequence>MLLSCFVLGTGTIFSIPLSEKVTIKKDEFSIKSLTIDILKKHEDDIQKLGGNKMKPNFLFSKYFIEEPPAGKIHIIVQPPATTGQGHADQSSISNYQSFSSGLGGTSLPYVLREITSNEGVAIKDPSISLRFDIMSPLIRDLKERHVILVRGPSFSGKTSTVQILKYVLVSAPEFSEYRKEKKVNNNNKKSADQFWLVVKNLLQGGTNLNIIMFATYGYNYTRLTTPIALPESNCKSFKDICFF</sequence>
<proteinExistence type="predicted"/>
<protein>
    <recommendedName>
        <fullName evidence="3">Crinkler effector protein N-terminal domain-containing protein</fullName>
    </recommendedName>
</protein>